<protein>
    <submittedName>
        <fullName evidence="1">Uncharacterized protein</fullName>
    </submittedName>
</protein>
<sequence>MGPTIFPTTARFSNCSPLAAFVLAVLHCKAIQAKSGFSRDTLDAVVDQAL</sequence>
<dbReference type="AlphaFoldDB" id="A0A5E7Q3X6"/>
<organism evidence="1 2">
    <name type="scientific">Pseudomonas fluorescens</name>
    <dbReference type="NCBI Taxonomy" id="294"/>
    <lineage>
        <taxon>Bacteria</taxon>
        <taxon>Pseudomonadati</taxon>
        <taxon>Pseudomonadota</taxon>
        <taxon>Gammaproteobacteria</taxon>
        <taxon>Pseudomonadales</taxon>
        <taxon>Pseudomonadaceae</taxon>
        <taxon>Pseudomonas</taxon>
    </lineage>
</organism>
<evidence type="ECO:0000313" key="1">
    <source>
        <dbReference type="EMBL" id="VVP56822.1"/>
    </source>
</evidence>
<name>A0A5E7Q3X6_PSEFL</name>
<dbReference type="Proteomes" id="UP000327111">
    <property type="component" value="Unassembled WGS sequence"/>
</dbReference>
<dbReference type="Gene3D" id="1.10.357.10">
    <property type="entry name" value="Tetracycline Repressor, domain 2"/>
    <property type="match status" value="1"/>
</dbReference>
<reference evidence="1 2" key="1">
    <citation type="submission" date="2019-09" db="EMBL/GenBank/DDBJ databases">
        <authorList>
            <person name="Chandra G."/>
            <person name="Truman W A."/>
        </authorList>
    </citation>
    <scope>NUCLEOTIDE SEQUENCE [LARGE SCALE GENOMIC DNA]</scope>
    <source>
        <strain evidence="1">PS854</strain>
    </source>
</reference>
<proteinExistence type="predicted"/>
<accession>A0A5E7Q3X6</accession>
<evidence type="ECO:0000313" key="2">
    <source>
        <dbReference type="Proteomes" id="UP000327111"/>
    </source>
</evidence>
<gene>
    <name evidence="1" type="ORF">PS854_05722</name>
</gene>
<dbReference type="EMBL" id="CABVIF010000059">
    <property type="protein sequence ID" value="VVP56822.1"/>
    <property type="molecule type" value="Genomic_DNA"/>
</dbReference>